<reference evidence="17" key="1">
    <citation type="submission" date="2016-07" db="EMBL/GenBank/DDBJ databases">
        <authorList>
            <person name="Bretaudeau A."/>
        </authorList>
    </citation>
    <scope>NUCLEOTIDE SEQUENCE</scope>
    <source>
        <strain evidence="17">Rice</strain>
        <tissue evidence="17">Whole body</tissue>
    </source>
</reference>
<evidence type="ECO:0000256" key="14">
    <source>
        <dbReference type="SAM" id="Phobius"/>
    </source>
</evidence>
<evidence type="ECO:0000256" key="2">
    <source>
        <dbReference type="ARBA" id="ARBA00022692"/>
    </source>
</evidence>
<keyword evidence="6 14" id="KW-1133">Transmembrane helix</keyword>
<keyword evidence="10" id="KW-0325">Glycoprotein</keyword>
<dbReference type="GO" id="GO:0010468">
    <property type="term" value="P:regulation of gene expression"/>
    <property type="evidence" value="ECO:0007669"/>
    <property type="project" value="UniProtKB-ARBA"/>
</dbReference>
<keyword evidence="4" id="KW-0732">Signal</keyword>
<evidence type="ECO:0000256" key="8">
    <source>
        <dbReference type="ARBA" id="ARBA00023136"/>
    </source>
</evidence>
<evidence type="ECO:0000256" key="9">
    <source>
        <dbReference type="ARBA" id="ARBA00023157"/>
    </source>
</evidence>
<dbReference type="GO" id="GO:0006888">
    <property type="term" value="P:endoplasmic reticulum to Golgi vesicle-mediated transport"/>
    <property type="evidence" value="ECO:0007669"/>
    <property type="project" value="TreeGrafter"/>
</dbReference>
<keyword evidence="9" id="KW-1015">Disulfide bond</keyword>
<dbReference type="SUPFAM" id="SSF49899">
    <property type="entry name" value="Concanavalin A-like lectins/glucanases"/>
    <property type="match status" value="1"/>
</dbReference>
<evidence type="ECO:0000256" key="4">
    <source>
        <dbReference type="ARBA" id="ARBA00022729"/>
    </source>
</evidence>
<organism evidence="17">
    <name type="scientific">Spodoptera frugiperda</name>
    <name type="common">Fall armyworm</name>
    <dbReference type="NCBI Taxonomy" id="7108"/>
    <lineage>
        <taxon>Eukaryota</taxon>
        <taxon>Metazoa</taxon>
        <taxon>Ecdysozoa</taxon>
        <taxon>Arthropoda</taxon>
        <taxon>Hexapoda</taxon>
        <taxon>Insecta</taxon>
        <taxon>Pterygota</taxon>
        <taxon>Neoptera</taxon>
        <taxon>Endopterygota</taxon>
        <taxon>Lepidoptera</taxon>
        <taxon>Glossata</taxon>
        <taxon>Ditrysia</taxon>
        <taxon>Noctuoidea</taxon>
        <taxon>Noctuidae</taxon>
        <taxon>Amphipyrinae</taxon>
        <taxon>Spodoptera</taxon>
    </lineage>
</organism>
<dbReference type="InterPro" id="IPR027417">
    <property type="entry name" value="P-loop_NTPase"/>
</dbReference>
<evidence type="ECO:0000256" key="10">
    <source>
        <dbReference type="ARBA" id="ARBA00023180"/>
    </source>
</evidence>
<dbReference type="PROSITE" id="PS50137">
    <property type="entry name" value="DS_RBD"/>
    <property type="match status" value="2"/>
</dbReference>
<dbReference type="CDD" id="cd19855">
    <property type="entry name" value="DSRM_DHX9_rpt2"/>
    <property type="match status" value="1"/>
</dbReference>
<dbReference type="Gene3D" id="2.60.120.200">
    <property type="match status" value="1"/>
</dbReference>
<keyword evidence="2 14" id="KW-0812">Transmembrane</keyword>
<evidence type="ECO:0000256" key="11">
    <source>
        <dbReference type="ARBA" id="ARBA00046288"/>
    </source>
</evidence>
<feature type="transmembrane region" description="Helical" evidence="14">
    <location>
        <begin position="294"/>
        <end position="315"/>
    </location>
</feature>
<evidence type="ECO:0000256" key="5">
    <source>
        <dbReference type="ARBA" id="ARBA00022734"/>
    </source>
</evidence>
<dbReference type="Pfam" id="PF03388">
    <property type="entry name" value="Lectin_leg-like"/>
    <property type="match status" value="1"/>
</dbReference>
<dbReference type="Pfam" id="PF00035">
    <property type="entry name" value="dsrm"/>
    <property type="match status" value="2"/>
</dbReference>
<dbReference type="PANTHER" id="PTHR12223:SF45">
    <property type="entry name" value="RE50040P"/>
    <property type="match status" value="1"/>
</dbReference>
<dbReference type="SUPFAM" id="SSF52540">
    <property type="entry name" value="P-loop containing nucleoside triphosphate hydrolases"/>
    <property type="match status" value="1"/>
</dbReference>
<dbReference type="Gene3D" id="3.40.50.300">
    <property type="entry name" value="P-loop containing nucleotide triphosphate hydrolases"/>
    <property type="match status" value="1"/>
</dbReference>
<evidence type="ECO:0000259" key="15">
    <source>
        <dbReference type="PROSITE" id="PS50137"/>
    </source>
</evidence>
<dbReference type="InterPro" id="IPR014720">
    <property type="entry name" value="dsRBD_dom"/>
</dbReference>
<evidence type="ECO:0000256" key="6">
    <source>
        <dbReference type="ARBA" id="ARBA00022989"/>
    </source>
</evidence>
<feature type="domain" description="L-type lectin-like" evidence="16">
    <location>
        <begin position="29"/>
        <end position="252"/>
    </location>
</feature>
<feature type="transmembrane region" description="Helical" evidence="14">
    <location>
        <begin position="6"/>
        <end position="25"/>
    </location>
</feature>
<dbReference type="SMART" id="SM00358">
    <property type="entry name" value="DSRM"/>
    <property type="match status" value="2"/>
</dbReference>
<protein>
    <submittedName>
        <fullName evidence="17">SFRICE_015498</fullName>
    </submittedName>
</protein>
<sequence>MFYEKLYWVQLFLVSILISSIVAEWNTRDYIRREHSLTKPYQGGGYSVPYWDFLGNTIVTSNYVRLTPDLQSKSGAIWNTVPCQTRNWELQVQFKVHGRGKDLFGDGFAIWYVRDRMQTGPVFGSKDYFQGLAIILDTYSNHNGAHNHQHPYISAMINNGSLHYDHDRDGTHTQIAGCEAKFRNYNHDTHISITYVDDTLTVSTDLEGKNAWKECFKVENVLLPTGYFYGASATTGDLSDNHDIIAIKMFELDLLEAQNKDEDRSQIIPSAASFEAPRERIEDSKPAMSGVKTFLYMMAIAIVIIVLVVLGIMYYQKRPKHRQRFLCEVRVGTITYVGAGNSTTKKDAQMNASKDFVSYLIRSGEVDANEIPEETRAAVKIEEDNKAGASNKQQQQHQQPKPVFQEGMGPEMMGEAYQAYSGQNHGSNFTYIDRMQQQKNVEEAEEMDINASLHGNWTMENAKSKLHQFLQINKINTDYMYKAVGPDHTRSFSCEMSIFVRQLGRNVTGRETASNKQTASKSCALSIVRQLYHLGVIEAFSGTLKKDRSSEGIMKPYPVALSPDLEKQLEETLKDLEIEPVKIDPKLTYTSEEGGAGGLTLLQLDRVKAMREARQFPAGVVSWSPPQANWNAWTGCNIDEGPLASTSLEEISSDLEKHHRDMCQNSTLYQESLREREQLPVYAMRTQIMEAINENPVIIIRGNTGCGKTTQVCQFILDDYIASGQGAWANVCVTQPRRISAISVAERVASERCEDLANSVG</sequence>
<feature type="domain" description="DRBM" evidence="15">
    <location>
        <begin position="319"/>
        <end position="362"/>
    </location>
</feature>
<evidence type="ECO:0000256" key="3">
    <source>
        <dbReference type="ARBA" id="ARBA00022723"/>
    </source>
</evidence>
<dbReference type="InterPro" id="IPR035664">
    <property type="entry name" value="VIP36_lectin"/>
</dbReference>
<proteinExistence type="predicted"/>
<keyword evidence="7" id="KW-0333">Golgi apparatus</keyword>
<keyword evidence="5" id="KW-0430">Lectin</keyword>
<dbReference type="InterPro" id="IPR044446">
    <property type="entry name" value="DHX9_DSRM_2"/>
</dbReference>
<accession>A0A2H1WIV8</accession>
<gene>
    <name evidence="17" type="ORF">SFRICE_015498</name>
</gene>
<dbReference type="GO" id="GO:0005537">
    <property type="term" value="F:D-mannose binding"/>
    <property type="evidence" value="ECO:0007669"/>
    <property type="project" value="TreeGrafter"/>
</dbReference>
<evidence type="ECO:0000259" key="16">
    <source>
        <dbReference type="PROSITE" id="PS51328"/>
    </source>
</evidence>
<keyword evidence="3" id="KW-0479">Metal-binding</keyword>
<dbReference type="AlphaFoldDB" id="A0A2H1WIV8"/>
<dbReference type="PANTHER" id="PTHR12223">
    <property type="entry name" value="VESICULAR MANNOSE-BINDING LECTIN"/>
    <property type="match status" value="1"/>
</dbReference>
<keyword evidence="12" id="KW-0694">RNA-binding</keyword>
<dbReference type="GO" id="GO:0046872">
    <property type="term" value="F:metal ion binding"/>
    <property type="evidence" value="ECO:0007669"/>
    <property type="project" value="UniProtKB-KW"/>
</dbReference>
<dbReference type="GO" id="GO:0030134">
    <property type="term" value="C:COPII-coated ER to Golgi transport vesicle"/>
    <property type="evidence" value="ECO:0007669"/>
    <property type="project" value="TreeGrafter"/>
</dbReference>
<dbReference type="InterPro" id="IPR013320">
    <property type="entry name" value="ConA-like_dom_sf"/>
</dbReference>
<dbReference type="InterPro" id="IPR005052">
    <property type="entry name" value="Lectin_leg"/>
</dbReference>
<evidence type="ECO:0000313" key="17">
    <source>
        <dbReference type="EMBL" id="SOQ52896.1"/>
    </source>
</evidence>
<evidence type="ECO:0000256" key="12">
    <source>
        <dbReference type="PROSITE-ProRule" id="PRU00266"/>
    </source>
</evidence>
<evidence type="ECO:0000256" key="1">
    <source>
        <dbReference type="ARBA" id="ARBA00004194"/>
    </source>
</evidence>
<dbReference type="PROSITE" id="PS51328">
    <property type="entry name" value="L_LECTIN_LIKE"/>
    <property type="match status" value="1"/>
</dbReference>
<dbReference type="InterPro" id="IPR051136">
    <property type="entry name" value="Intracellular_Lectin-GPT"/>
</dbReference>
<dbReference type="GO" id="GO:0000139">
    <property type="term" value="C:Golgi membrane"/>
    <property type="evidence" value="ECO:0007669"/>
    <property type="project" value="UniProtKB-SubCell"/>
</dbReference>
<evidence type="ECO:0000256" key="7">
    <source>
        <dbReference type="ARBA" id="ARBA00023034"/>
    </source>
</evidence>
<dbReference type="EMBL" id="ODYU01008904">
    <property type="protein sequence ID" value="SOQ52896.1"/>
    <property type="molecule type" value="Genomic_DNA"/>
</dbReference>
<dbReference type="Gene3D" id="3.30.160.20">
    <property type="match status" value="2"/>
</dbReference>
<dbReference type="GO" id="GO:0005793">
    <property type="term" value="C:endoplasmic reticulum-Golgi intermediate compartment"/>
    <property type="evidence" value="ECO:0007669"/>
    <property type="project" value="TreeGrafter"/>
</dbReference>
<dbReference type="GO" id="GO:0003725">
    <property type="term" value="F:double-stranded RNA binding"/>
    <property type="evidence" value="ECO:0007669"/>
    <property type="project" value="InterPro"/>
</dbReference>
<dbReference type="CDD" id="cd06901">
    <property type="entry name" value="lectin_VIP36_VIPL"/>
    <property type="match status" value="1"/>
</dbReference>
<dbReference type="FunFam" id="3.30.160.20:FF:000028">
    <property type="entry name" value="ATP-dependent RNA helicase A"/>
    <property type="match status" value="1"/>
</dbReference>
<feature type="region of interest" description="Disordered" evidence="13">
    <location>
        <begin position="385"/>
        <end position="408"/>
    </location>
</feature>
<evidence type="ECO:0000256" key="13">
    <source>
        <dbReference type="SAM" id="MobiDB-lite"/>
    </source>
</evidence>
<dbReference type="GO" id="GO:0005789">
    <property type="term" value="C:endoplasmic reticulum membrane"/>
    <property type="evidence" value="ECO:0007669"/>
    <property type="project" value="TreeGrafter"/>
</dbReference>
<name>A0A2H1WIV8_SPOFR</name>
<feature type="domain" description="DRBM" evidence="15">
    <location>
        <begin position="461"/>
        <end position="533"/>
    </location>
</feature>
<dbReference type="FunFam" id="2.60.120.200:FF:000017">
    <property type="entry name" value="Vesicular integral-membrane protein VIP36"/>
    <property type="match status" value="1"/>
</dbReference>
<keyword evidence="8 14" id="KW-0472">Membrane</keyword>
<comment type="subcellular location">
    <subcellularLocation>
        <location evidence="11">Endomembrane system</location>
        <topology evidence="11">Single-pass type I membrane protein</topology>
    </subcellularLocation>
    <subcellularLocation>
        <location evidence="1">Golgi apparatus membrane</location>
        <topology evidence="1">Single-pass membrane protein</topology>
    </subcellularLocation>
</comment>
<dbReference type="SUPFAM" id="SSF54768">
    <property type="entry name" value="dsRNA-binding domain-like"/>
    <property type="match status" value="2"/>
</dbReference>